<evidence type="ECO:0000259" key="6">
    <source>
        <dbReference type="PROSITE" id="PS50089"/>
    </source>
</evidence>
<dbReference type="PROSITE" id="PS50143">
    <property type="entry name" value="BIR_REPEAT_2"/>
    <property type="match status" value="2"/>
</dbReference>
<dbReference type="SMART" id="SM00238">
    <property type="entry name" value="BIR"/>
    <property type="match status" value="2"/>
</dbReference>
<keyword evidence="3" id="KW-0862">Zinc</keyword>
<dbReference type="InterPro" id="IPR001370">
    <property type="entry name" value="BIR_rpt"/>
</dbReference>
<dbReference type="GO" id="GO:0008270">
    <property type="term" value="F:zinc ion binding"/>
    <property type="evidence" value="ECO:0007669"/>
    <property type="project" value="UniProtKB-KW"/>
</dbReference>
<evidence type="ECO:0000256" key="4">
    <source>
        <dbReference type="PROSITE-ProRule" id="PRU00175"/>
    </source>
</evidence>
<dbReference type="PANTHER" id="PTHR10044:SF139">
    <property type="entry name" value="DEATH-ASSOCIATED INHIBITOR OF APOPTOSIS 2"/>
    <property type="match status" value="1"/>
</dbReference>
<dbReference type="FunFam" id="1.10.1170.10:FF:000002">
    <property type="entry name" value="Baculoviral IAP repeat containing 7"/>
    <property type="match status" value="1"/>
</dbReference>
<keyword evidence="1" id="KW-0479">Metal-binding</keyword>
<feature type="region of interest" description="Disordered" evidence="5">
    <location>
        <begin position="261"/>
        <end position="294"/>
    </location>
</feature>
<name>A0A9C7BYS0_9VIRU</name>
<dbReference type="CDD" id="cd00022">
    <property type="entry name" value="BIR"/>
    <property type="match status" value="2"/>
</dbReference>
<evidence type="ECO:0000313" key="7">
    <source>
        <dbReference type="EMBL" id="BDT62102.1"/>
    </source>
</evidence>
<dbReference type="InterPro" id="IPR001841">
    <property type="entry name" value="Znf_RING"/>
</dbReference>
<organism evidence="7">
    <name type="scientific">Litopenaeus vannamei majanivirus Nimav-1_LVa</name>
    <dbReference type="NCBI Taxonomy" id="2984273"/>
    <lineage>
        <taxon>Viruses</taxon>
        <taxon>Viruses incertae sedis</taxon>
        <taxon>Naldaviricetes</taxon>
        <taxon>Nimaviridae</taxon>
    </lineage>
</organism>
<dbReference type="PROSITE" id="PS01282">
    <property type="entry name" value="BIR_REPEAT_1"/>
    <property type="match status" value="1"/>
</dbReference>
<accession>A0A9C7BYS0</accession>
<dbReference type="Gene3D" id="1.10.1170.10">
    <property type="entry name" value="Inhibitor Of Apoptosis Protein (2mihbC-IAP-1), Chain A"/>
    <property type="match status" value="3"/>
</dbReference>
<dbReference type="Pfam" id="PF00653">
    <property type="entry name" value="BIR"/>
    <property type="match status" value="2"/>
</dbReference>
<sequence>MDKEIEKTGCSSTQESSLRLKSRINKTFKNYDYLKSETARLQTFIDWPLEWLKPSELAAAGFYYMRTKDHCACIFCAQIIGMWEKNDNPRQEHERHSPHCPFIRGQNVGNIAINPKNNICYTQDTDICGTPRLMAGSYPECAPPDINKHTPPGVFTKHSPPKRDSFMLKEDRLKSFDDSTKWPDELTQIKEDLVDAGFFYCGLSDHVRCFHCGNGLHNWETSDIPWIEHARWYPDCYYVKITKGQEFIDKIQRENSSLQYQQLNDQQPEPHDSRLPSDEYTEMANTSREESVTPITATQIDPTSGEEYTRIGEVRIVNSAVHQTPSNEIERQNNSQRIACDRNELEKELDRIRDSTTCVVCMVHEISILFIPCAHMVTCKTCSLNLTKCPICTKIIEYTIVPYKP</sequence>
<feature type="compositionally biased region" description="Basic and acidic residues" evidence="5">
    <location>
        <begin position="268"/>
        <end position="277"/>
    </location>
</feature>
<keyword evidence="2 4" id="KW-0863">Zinc-finger</keyword>
<dbReference type="PROSITE" id="PS50089">
    <property type="entry name" value="ZF_RING_2"/>
    <property type="match status" value="1"/>
</dbReference>
<dbReference type="EMBL" id="LC738872">
    <property type="protein sequence ID" value="BDT62102.1"/>
    <property type="molecule type" value="Genomic_DNA"/>
</dbReference>
<protein>
    <submittedName>
        <fullName evidence="7">Baculoviral IAP repeat-containing protein</fullName>
    </submittedName>
</protein>
<dbReference type="PANTHER" id="PTHR10044">
    <property type="entry name" value="INHIBITOR OF APOPTOSIS"/>
    <property type="match status" value="1"/>
</dbReference>
<evidence type="ECO:0000256" key="3">
    <source>
        <dbReference type="ARBA" id="ARBA00022833"/>
    </source>
</evidence>
<dbReference type="SUPFAM" id="SSF57924">
    <property type="entry name" value="Inhibitor of apoptosis (IAP) repeat"/>
    <property type="match status" value="2"/>
</dbReference>
<reference evidence="7" key="1">
    <citation type="submission" date="2022-10" db="EMBL/GenBank/DDBJ databases">
        <title>Genome sequences of endogenous nimaviruses in decapod crustaceans.</title>
        <authorList>
            <person name="Kawato S."/>
            <person name="Nozaki R."/>
            <person name="Kondo H."/>
            <person name="Hirono I."/>
        </authorList>
    </citation>
    <scope>NUCLEOTIDE SEQUENCE</scope>
    <source>
        <strain evidence="7">Lva-Nima_1</strain>
    </source>
</reference>
<evidence type="ECO:0000256" key="5">
    <source>
        <dbReference type="SAM" id="MobiDB-lite"/>
    </source>
</evidence>
<evidence type="ECO:0000256" key="1">
    <source>
        <dbReference type="ARBA" id="ARBA00022723"/>
    </source>
</evidence>
<feature type="domain" description="RING-type" evidence="6">
    <location>
        <begin position="358"/>
        <end position="393"/>
    </location>
</feature>
<evidence type="ECO:0000256" key="2">
    <source>
        <dbReference type="ARBA" id="ARBA00022771"/>
    </source>
</evidence>
<dbReference type="Pfam" id="PF13920">
    <property type="entry name" value="zf-C3HC4_3"/>
    <property type="match status" value="1"/>
</dbReference>
<dbReference type="InterPro" id="IPR011029">
    <property type="entry name" value="DEATH-like_dom_sf"/>
</dbReference>
<dbReference type="Gene3D" id="1.10.533.10">
    <property type="entry name" value="Death Domain, Fas"/>
    <property type="match status" value="1"/>
</dbReference>
<dbReference type="InterPro" id="IPR050784">
    <property type="entry name" value="IAP"/>
</dbReference>
<dbReference type="GO" id="GO:0051726">
    <property type="term" value="P:regulation of cell cycle"/>
    <property type="evidence" value="ECO:0007669"/>
    <property type="project" value="TreeGrafter"/>
</dbReference>
<proteinExistence type="predicted"/>